<reference evidence="1" key="1">
    <citation type="journal article" date="2022" name="bioRxiv">
        <title>Sequencing and chromosome-scale assembly of the giantPleurodeles waltlgenome.</title>
        <authorList>
            <person name="Brown T."/>
            <person name="Elewa A."/>
            <person name="Iarovenko S."/>
            <person name="Subramanian E."/>
            <person name="Araus A.J."/>
            <person name="Petzold A."/>
            <person name="Susuki M."/>
            <person name="Suzuki K.-i.T."/>
            <person name="Hayashi T."/>
            <person name="Toyoda A."/>
            <person name="Oliveira C."/>
            <person name="Osipova E."/>
            <person name="Leigh N.D."/>
            <person name="Simon A."/>
            <person name="Yun M.H."/>
        </authorList>
    </citation>
    <scope>NUCLEOTIDE SEQUENCE</scope>
    <source>
        <strain evidence="1">20211129_DDA</strain>
        <tissue evidence="1">Liver</tissue>
    </source>
</reference>
<dbReference type="AlphaFoldDB" id="A0AAV7VTF9"/>
<dbReference type="Proteomes" id="UP001066276">
    <property type="component" value="Chromosome 2_1"/>
</dbReference>
<dbReference type="EMBL" id="JANPWB010000003">
    <property type="protein sequence ID" value="KAJ1203522.1"/>
    <property type="molecule type" value="Genomic_DNA"/>
</dbReference>
<accession>A0AAV7VTF9</accession>
<protein>
    <submittedName>
        <fullName evidence="1">Uncharacterized protein</fullName>
    </submittedName>
</protein>
<name>A0AAV7VTF9_PLEWA</name>
<gene>
    <name evidence="1" type="ORF">NDU88_007307</name>
</gene>
<comment type="caution">
    <text evidence="1">The sequence shown here is derived from an EMBL/GenBank/DDBJ whole genome shotgun (WGS) entry which is preliminary data.</text>
</comment>
<evidence type="ECO:0000313" key="2">
    <source>
        <dbReference type="Proteomes" id="UP001066276"/>
    </source>
</evidence>
<sequence length="84" mass="9501">MRLNARARATTKREDYVLLGTSDCSYYGLLPLHTGINKEMRYTLKQIRNKSGIKSSSLLRYDPGKCLSKDTVTIGRAIKHAKKV</sequence>
<organism evidence="1 2">
    <name type="scientific">Pleurodeles waltl</name>
    <name type="common">Iberian ribbed newt</name>
    <dbReference type="NCBI Taxonomy" id="8319"/>
    <lineage>
        <taxon>Eukaryota</taxon>
        <taxon>Metazoa</taxon>
        <taxon>Chordata</taxon>
        <taxon>Craniata</taxon>
        <taxon>Vertebrata</taxon>
        <taxon>Euteleostomi</taxon>
        <taxon>Amphibia</taxon>
        <taxon>Batrachia</taxon>
        <taxon>Caudata</taxon>
        <taxon>Salamandroidea</taxon>
        <taxon>Salamandridae</taxon>
        <taxon>Pleurodelinae</taxon>
        <taxon>Pleurodeles</taxon>
    </lineage>
</organism>
<evidence type="ECO:0000313" key="1">
    <source>
        <dbReference type="EMBL" id="KAJ1203522.1"/>
    </source>
</evidence>
<proteinExistence type="predicted"/>
<keyword evidence="2" id="KW-1185">Reference proteome</keyword>